<dbReference type="PANTHER" id="PTHR34339">
    <property type="entry name" value="STIMULATOR OF INTERFERON GENES PROTEIN"/>
    <property type="match status" value="1"/>
</dbReference>
<evidence type="ECO:0000313" key="3">
    <source>
        <dbReference type="Proteomes" id="UP000494165"/>
    </source>
</evidence>
<keyword evidence="3" id="KW-1185">Reference proteome</keyword>
<dbReference type="InterPro" id="IPR038623">
    <property type="entry name" value="STING_C_sf"/>
</dbReference>
<proteinExistence type="predicted"/>
<dbReference type="Pfam" id="PF15009">
    <property type="entry name" value="STING_LBD"/>
    <property type="match status" value="1"/>
</dbReference>
<dbReference type="GO" id="GO:0016239">
    <property type="term" value="P:positive regulation of macroautophagy"/>
    <property type="evidence" value="ECO:0007669"/>
    <property type="project" value="TreeGrafter"/>
</dbReference>
<sequence length="357" mass="39805">MYNVLELRVSFSEAGLLDSIVKRLRLNIEMGFLSKLAGGIAAGAAGFYLNDCLNDDWQNLAIVPVGILIGEFASRITLFVKSKSGNSSLKENHAFLEFFTQIEKHASLTAFAYLVATWNQSGPQVLVVALASFLVRRALLKPPPIAVKQLYGRELNGIYYGPGMAYSYFYGYLNILLPPSDGKTYLDRIDAYIDKNVSSSGNRIRFPDRRLQILIPLSGDLTGNTNLVDHSNDWLNKSKEPFSVEIDRGGITNRKYHNSVCYIKDPETAGKPVYTVAEFATPIITYMEACRLSGETDLFSYKRETVLNFYDTLKRLISNDSSINECVNLILYDGLDEKGEPVNVAKVLLENVMKGSD</sequence>
<gene>
    <name evidence="2" type="ORF">CLODIP_2_CD08462</name>
</gene>
<dbReference type="InterPro" id="IPR055432">
    <property type="entry name" value="STING_LBD"/>
</dbReference>
<name>A0A8S1DHJ5_9INSE</name>
<dbReference type="Proteomes" id="UP000494165">
    <property type="component" value="Unassembled WGS sequence"/>
</dbReference>
<dbReference type="GO" id="GO:0035438">
    <property type="term" value="F:cyclic-di-GMP binding"/>
    <property type="evidence" value="ECO:0007669"/>
    <property type="project" value="TreeGrafter"/>
</dbReference>
<dbReference type="Gene3D" id="3.40.50.12100">
    <property type="entry name" value="Stimulator of interferon genes protein"/>
    <property type="match status" value="1"/>
</dbReference>
<reference evidence="2 3" key="1">
    <citation type="submission" date="2020-04" db="EMBL/GenBank/DDBJ databases">
        <authorList>
            <person name="Alioto T."/>
            <person name="Alioto T."/>
            <person name="Gomez Garrido J."/>
        </authorList>
    </citation>
    <scope>NUCLEOTIDE SEQUENCE [LARGE SCALE GENOMIC DNA]</scope>
</reference>
<feature type="domain" description="STING ligand-binding" evidence="1">
    <location>
        <begin position="160"/>
        <end position="353"/>
    </location>
</feature>
<dbReference type="GO" id="GO:0045087">
    <property type="term" value="P:innate immune response"/>
    <property type="evidence" value="ECO:0007669"/>
    <property type="project" value="TreeGrafter"/>
</dbReference>
<dbReference type="GO" id="GO:0061507">
    <property type="term" value="F:2',3'-cyclic GMP-AMP binding"/>
    <property type="evidence" value="ECO:0007669"/>
    <property type="project" value="TreeGrafter"/>
</dbReference>
<evidence type="ECO:0000259" key="1">
    <source>
        <dbReference type="Pfam" id="PF15009"/>
    </source>
</evidence>
<evidence type="ECO:0000313" key="2">
    <source>
        <dbReference type="EMBL" id="CAB3380161.1"/>
    </source>
</evidence>
<dbReference type="EMBL" id="CADEPI010000202">
    <property type="protein sequence ID" value="CAB3380161.1"/>
    <property type="molecule type" value="Genomic_DNA"/>
</dbReference>
<dbReference type="AlphaFoldDB" id="A0A8S1DHJ5"/>
<dbReference type="GO" id="GO:0061709">
    <property type="term" value="P:reticulophagy"/>
    <property type="evidence" value="ECO:0007669"/>
    <property type="project" value="TreeGrafter"/>
</dbReference>
<protein>
    <recommendedName>
        <fullName evidence="1">STING ligand-binding domain-containing protein</fullName>
    </recommendedName>
</protein>
<accession>A0A8S1DHJ5</accession>
<dbReference type="GO" id="GO:0005789">
    <property type="term" value="C:endoplasmic reticulum membrane"/>
    <property type="evidence" value="ECO:0007669"/>
    <property type="project" value="TreeGrafter"/>
</dbReference>
<dbReference type="GO" id="GO:0032481">
    <property type="term" value="P:positive regulation of type I interferon production"/>
    <property type="evidence" value="ECO:0007669"/>
    <property type="project" value="InterPro"/>
</dbReference>
<dbReference type="GO" id="GO:0002218">
    <property type="term" value="P:activation of innate immune response"/>
    <property type="evidence" value="ECO:0007669"/>
    <property type="project" value="InterPro"/>
</dbReference>
<dbReference type="OrthoDB" id="6053839at2759"/>
<dbReference type="PANTHER" id="PTHR34339:SF1">
    <property type="entry name" value="STIMULATOR OF INTERFERON GENES PROTEIN"/>
    <property type="match status" value="1"/>
</dbReference>
<organism evidence="2 3">
    <name type="scientific">Cloeon dipterum</name>
    <dbReference type="NCBI Taxonomy" id="197152"/>
    <lineage>
        <taxon>Eukaryota</taxon>
        <taxon>Metazoa</taxon>
        <taxon>Ecdysozoa</taxon>
        <taxon>Arthropoda</taxon>
        <taxon>Hexapoda</taxon>
        <taxon>Insecta</taxon>
        <taxon>Pterygota</taxon>
        <taxon>Palaeoptera</taxon>
        <taxon>Ephemeroptera</taxon>
        <taxon>Pisciforma</taxon>
        <taxon>Baetidae</taxon>
        <taxon>Cloeon</taxon>
    </lineage>
</organism>
<dbReference type="GO" id="GO:0000045">
    <property type="term" value="P:autophagosome assembly"/>
    <property type="evidence" value="ECO:0007669"/>
    <property type="project" value="TreeGrafter"/>
</dbReference>
<dbReference type="GO" id="GO:0005776">
    <property type="term" value="C:autophagosome"/>
    <property type="evidence" value="ECO:0007669"/>
    <property type="project" value="TreeGrafter"/>
</dbReference>
<dbReference type="InterPro" id="IPR029158">
    <property type="entry name" value="STING"/>
</dbReference>
<comment type="caution">
    <text evidence="2">The sequence shown here is derived from an EMBL/GenBank/DDBJ whole genome shotgun (WGS) entry which is preliminary data.</text>
</comment>